<dbReference type="AlphaFoldDB" id="A0A172ZD60"/>
<sequence>MYEEQFDHVLHLLNYNEKVKLTFALRKLDHFEEGEHIYNFALSFQEVMIMILDRIAPDKDLYLCDWYDREQENDEELIHIARILYAIKNKLLDEFIMNELNLDMSKVSEELEQRFIRPLNDFNYTQEEYARLPIAQAQQESRQAVCLFADLLAYIEHTRQQLFEAYEYQLAQNILPARLADILRSTRKLPPQSSLQAVVLERVRITSLTIHELTFTITGRLTFDRHAAQAEDSAGVTWYRFRLTTYDSSDYPDTDITNIPRLQWIGRERRTIQGELLKC</sequence>
<organism evidence="2 3">
    <name type="scientific">Paenibacillus bovis</name>
    <dbReference type="NCBI Taxonomy" id="1616788"/>
    <lineage>
        <taxon>Bacteria</taxon>
        <taxon>Bacillati</taxon>
        <taxon>Bacillota</taxon>
        <taxon>Bacilli</taxon>
        <taxon>Bacillales</taxon>
        <taxon>Paenibacillaceae</taxon>
        <taxon>Paenibacillus</taxon>
    </lineage>
</organism>
<dbReference type="Pfam" id="PF18165">
    <property type="entry name" value="pP_pnuc_1"/>
    <property type="match status" value="1"/>
</dbReference>
<gene>
    <name evidence="2" type="ORF">AR543_05975</name>
</gene>
<evidence type="ECO:0000313" key="3">
    <source>
        <dbReference type="Proteomes" id="UP000078148"/>
    </source>
</evidence>
<dbReference type="STRING" id="1616788.AR543_05975"/>
<accession>A0A172ZD60</accession>
<feature type="domain" description="Predicted pPIWI-associating nuclease" evidence="1">
    <location>
        <begin position="20"/>
        <end position="112"/>
    </location>
</feature>
<dbReference type="KEGG" id="pbv:AR543_05975"/>
<reference evidence="2 3" key="2">
    <citation type="journal article" date="2016" name="Int. J. Syst. Evol. Microbiol.">
        <title>Paenibacillus bovis sp. nov., isolated from raw yak (Bos grunniens) milk.</title>
        <authorList>
            <person name="Gao C."/>
            <person name="Han J."/>
            <person name="Liu Z."/>
            <person name="Xu X."/>
            <person name="Hang F."/>
            <person name="Wu Z."/>
        </authorList>
    </citation>
    <scope>NUCLEOTIDE SEQUENCE [LARGE SCALE GENOMIC DNA]</scope>
    <source>
        <strain evidence="2 3">BD3526</strain>
    </source>
</reference>
<name>A0A172ZD60_9BACL</name>
<keyword evidence="3" id="KW-1185">Reference proteome</keyword>
<evidence type="ECO:0000313" key="2">
    <source>
        <dbReference type="EMBL" id="ANF95594.1"/>
    </source>
</evidence>
<dbReference type="Proteomes" id="UP000078148">
    <property type="component" value="Chromosome"/>
</dbReference>
<protein>
    <recommendedName>
        <fullName evidence="1">Predicted pPIWI-associating nuclease domain-containing protein</fullName>
    </recommendedName>
</protein>
<dbReference type="OrthoDB" id="2605830at2"/>
<dbReference type="InterPro" id="IPR040556">
    <property type="entry name" value="pP_pnuc_1"/>
</dbReference>
<reference evidence="3" key="1">
    <citation type="submission" date="2015-10" db="EMBL/GenBank/DDBJ databases">
        <title>Genome of Paenibacillus bovis sp. nov.</title>
        <authorList>
            <person name="Wu Z."/>
            <person name="Gao C."/>
            <person name="Liu Z."/>
            <person name="Zheng H."/>
        </authorList>
    </citation>
    <scope>NUCLEOTIDE SEQUENCE [LARGE SCALE GENOMIC DNA]</scope>
    <source>
        <strain evidence="3">BD3526</strain>
    </source>
</reference>
<dbReference type="EMBL" id="CP013023">
    <property type="protein sequence ID" value="ANF95594.1"/>
    <property type="molecule type" value="Genomic_DNA"/>
</dbReference>
<proteinExistence type="predicted"/>
<evidence type="ECO:0000259" key="1">
    <source>
        <dbReference type="Pfam" id="PF18165"/>
    </source>
</evidence>
<dbReference type="RefSeq" id="WP_060532666.1">
    <property type="nucleotide sequence ID" value="NZ_CP013023.1"/>
</dbReference>